<proteinExistence type="predicted"/>
<reference evidence="1" key="1">
    <citation type="journal article" date="2022" name="J Environ Chem Eng">
        <title>Biodegradation of petroleum oil using a constructed nonpathogenic and heavy metal-tolerant bacterial consortium isolated from marine sponges.</title>
        <authorList>
            <person name="Dechsakulwatana C."/>
            <person name="Rungsihiranrut A."/>
            <person name="Muangchinda C."/>
            <person name="Ningthoujam R."/>
            <person name="Klankeo P."/>
            <person name="Pinyakong O."/>
        </authorList>
    </citation>
    <scope>NUCLEOTIDE SEQUENCE</scope>
    <source>
        <strain evidence="1">TL01-2</strain>
    </source>
</reference>
<sequence length="487" mass="56506">MIFEETYHFLLHNVSSKEFDVCLVSLLNVDWDGVIQISPTQTSNRVGTKRKYMKEMIKRLSSSKRQNVFIPDETEEGTKYRFTLGPTRNLGFNKHTDKYCKKYSFFYTEAFRSLPLNAKRLLLMAAFRMSTLKTEKVMFKYHEIVPNTKNQGNRFFTKSRLEDAIRAIKDSDLNNVVSINLESNPYSYTEKHTDAIVFSFKKGTLNDFLENQTERDLLRKHIYQAGFPEYINDELCKEIEGVGMSLYKSLLKIEKQKSTKQGVISGAKDELLKLARFIYNAAVKKLSLAFHSKPELLANPKQASAYFSTLICDEVTQEMKNYVHQSESIKSLLNNEFLHKEVSTQALGEEVGFIEVYEHIQPIREKYNKVAHISDVLSIWYEKWVISRYDSLAKDVEVLQTASNEEVEKVKKKRNWTSLQCALDSLRSLKARTYEQLDKLTDQVKSYGNKALFTNGSIALFETEKQSLKDYFSFQQEHMQNLTDVSA</sequence>
<name>A0AAX6NCK1_PRIAR</name>
<reference evidence="1" key="2">
    <citation type="submission" date="2022-12" db="EMBL/GenBank/DDBJ databases">
        <authorList>
            <person name="Dechsakulwatana C."/>
            <person name="Rungsihiranrut A."/>
            <person name="Muangchinda C."/>
            <person name="Ningthoujam R."/>
            <person name="Klankeo P."/>
            <person name="Pinyakong O."/>
        </authorList>
    </citation>
    <scope>NUCLEOTIDE SEQUENCE</scope>
    <source>
        <strain evidence="1">TL01-2</strain>
    </source>
</reference>
<dbReference type="AlphaFoldDB" id="A0AAX6NCK1"/>
<comment type="caution">
    <text evidence="1">The sequence shown here is derived from an EMBL/GenBank/DDBJ whole genome shotgun (WGS) entry which is preliminary data.</text>
</comment>
<evidence type="ECO:0000313" key="2">
    <source>
        <dbReference type="Proteomes" id="UP001269400"/>
    </source>
</evidence>
<gene>
    <name evidence="1" type="ORF">O0Q50_19695</name>
</gene>
<accession>A0AAX6NCK1</accession>
<organism evidence="1 2">
    <name type="scientific">Priestia aryabhattai</name>
    <name type="common">Bacillus aryabhattai</name>
    <dbReference type="NCBI Taxonomy" id="412384"/>
    <lineage>
        <taxon>Bacteria</taxon>
        <taxon>Bacillati</taxon>
        <taxon>Bacillota</taxon>
        <taxon>Bacilli</taxon>
        <taxon>Bacillales</taxon>
        <taxon>Bacillaceae</taxon>
        <taxon>Priestia</taxon>
    </lineage>
</organism>
<dbReference type="EMBL" id="JAPTGD010000002">
    <property type="protein sequence ID" value="MDU9693400.1"/>
    <property type="molecule type" value="Genomic_DNA"/>
</dbReference>
<evidence type="ECO:0000313" key="1">
    <source>
        <dbReference type="EMBL" id="MDU9693400.1"/>
    </source>
</evidence>
<dbReference type="RefSeq" id="WP_316910628.1">
    <property type="nucleotide sequence ID" value="NZ_JAPTGD010000002.1"/>
</dbReference>
<dbReference type="Proteomes" id="UP001269400">
    <property type="component" value="Unassembled WGS sequence"/>
</dbReference>
<protein>
    <submittedName>
        <fullName evidence="1">Uncharacterized protein</fullName>
    </submittedName>
</protein>